<dbReference type="Gene3D" id="1.10.10.2590">
    <property type="entry name" value="BEN domain"/>
    <property type="match status" value="1"/>
</dbReference>
<accession>A0A164MBJ8</accession>
<dbReference type="InterPro" id="IPR018379">
    <property type="entry name" value="BEN_domain"/>
</dbReference>
<name>A0A164MBJ8_9CRUS</name>
<protein>
    <recommendedName>
        <fullName evidence="1">BEN domain-containing protein</fullName>
    </recommendedName>
</protein>
<reference evidence="2 3" key="1">
    <citation type="submission" date="2016-03" db="EMBL/GenBank/DDBJ databases">
        <title>EvidentialGene: Evidence-directed Construction of Genes on Genomes.</title>
        <authorList>
            <person name="Gilbert D.G."/>
            <person name="Choi J.-H."/>
            <person name="Mockaitis K."/>
            <person name="Colbourne J."/>
            <person name="Pfrender M."/>
        </authorList>
    </citation>
    <scope>NUCLEOTIDE SEQUENCE [LARGE SCALE GENOMIC DNA]</scope>
    <source>
        <strain evidence="2 3">Xinb3</strain>
        <tissue evidence="2">Complete organism</tissue>
    </source>
</reference>
<sequence>KFPDVATFTIPAKIKTLLETKVQNIKPEDWTLDTLKSSGYTLYRFLSELMTSSFTEEYLKTHKKSGKGGKTGTVKREPMDPKIIEEIVDYTTQTWKDLKGTTPQLMRQAISNHNYEPGVYDYLGSAPRPTEPFPTD</sequence>
<evidence type="ECO:0000313" key="3">
    <source>
        <dbReference type="Proteomes" id="UP000076858"/>
    </source>
</evidence>
<feature type="domain" description="BEN" evidence="1">
    <location>
        <begin position="47"/>
        <end position="93"/>
    </location>
</feature>
<dbReference type="Pfam" id="PF10523">
    <property type="entry name" value="BEN"/>
    <property type="match status" value="1"/>
</dbReference>
<dbReference type="Proteomes" id="UP000076858">
    <property type="component" value="Unassembled WGS sequence"/>
</dbReference>
<dbReference type="EMBL" id="LRGB01003031">
    <property type="protein sequence ID" value="KZS04899.1"/>
    <property type="molecule type" value="Genomic_DNA"/>
</dbReference>
<proteinExistence type="predicted"/>
<evidence type="ECO:0000259" key="1">
    <source>
        <dbReference type="Pfam" id="PF10523"/>
    </source>
</evidence>
<dbReference type="GO" id="GO:0003677">
    <property type="term" value="F:DNA binding"/>
    <property type="evidence" value="ECO:0007669"/>
    <property type="project" value="InterPro"/>
</dbReference>
<evidence type="ECO:0000313" key="2">
    <source>
        <dbReference type="EMBL" id="KZS04899.1"/>
    </source>
</evidence>
<dbReference type="AlphaFoldDB" id="A0A164MBJ8"/>
<comment type="caution">
    <text evidence="2">The sequence shown here is derived from an EMBL/GenBank/DDBJ whole genome shotgun (WGS) entry which is preliminary data.</text>
</comment>
<gene>
    <name evidence="2" type="ORF">APZ42_032057</name>
</gene>
<organism evidence="2 3">
    <name type="scientific">Daphnia magna</name>
    <dbReference type="NCBI Taxonomy" id="35525"/>
    <lineage>
        <taxon>Eukaryota</taxon>
        <taxon>Metazoa</taxon>
        <taxon>Ecdysozoa</taxon>
        <taxon>Arthropoda</taxon>
        <taxon>Crustacea</taxon>
        <taxon>Branchiopoda</taxon>
        <taxon>Diplostraca</taxon>
        <taxon>Cladocera</taxon>
        <taxon>Anomopoda</taxon>
        <taxon>Daphniidae</taxon>
        <taxon>Daphnia</taxon>
    </lineage>
</organism>
<keyword evidence="3" id="KW-1185">Reference proteome</keyword>
<feature type="non-terminal residue" evidence="2">
    <location>
        <position position="1"/>
    </location>
</feature>